<reference evidence="3" key="1">
    <citation type="submission" date="2014-12" db="EMBL/GenBank/DDBJ databases">
        <authorList>
            <person name="Salcher M.M."/>
        </authorList>
    </citation>
    <scope>NUCLEOTIDE SEQUENCE [LARGE SCALE GENOMIC DNA]</scope>
    <source>
        <strain evidence="3">MMS-10A-171</strain>
    </source>
</reference>
<dbReference type="PANTHER" id="PTHR45947">
    <property type="entry name" value="SULFOQUINOVOSYL TRANSFERASE SQD2"/>
    <property type="match status" value="1"/>
</dbReference>
<dbReference type="STRING" id="1581680.BN1209_1211"/>
<evidence type="ECO:0000259" key="1">
    <source>
        <dbReference type="Pfam" id="PF00534"/>
    </source>
</evidence>
<proteinExistence type="predicted"/>
<gene>
    <name evidence="2" type="ORF">BN1209_1211</name>
</gene>
<dbReference type="KEGG" id="mbac:BN1209_1211"/>
<dbReference type="AlphaFoldDB" id="A0A0B7IVD2"/>
<dbReference type="Proteomes" id="UP000056322">
    <property type="component" value="Chromosome 1"/>
</dbReference>
<dbReference type="PANTHER" id="PTHR45947:SF3">
    <property type="entry name" value="SULFOQUINOVOSYL TRANSFERASE SQD2"/>
    <property type="match status" value="1"/>
</dbReference>
<organism evidence="2 3">
    <name type="scientific">Candidatus Methylopumilus turicensis</name>
    <dbReference type="NCBI Taxonomy" id="1581680"/>
    <lineage>
        <taxon>Bacteria</taxon>
        <taxon>Pseudomonadati</taxon>
        <taxon>Pseudomonadota</taxon>
        <taxon>Betaproteobacteria</taxon>
        <taxon>Nitrosomonadales</taxon>
        <taxon>Methylophilaceae</taxon>
        <taxon>Candidatus Methylopumilus</taxon>
    </lineage>
</organism>
<evidence type="ECO:0000313" key="2">
    <source>
        <dbReference type="EMBL" id="CEN56251.1"/>
    </source>
</evidence>
<keyword evidence="2" id="KW-0808">Transferase</keyword>
<dbReference type="GO" id="GO:0016757">
    <property type="term" value="F:glycosyltransferase activity"/>
    <property type="evidence" value="ECO:0007669"/>
    <property type="project" value="InterPro"/>
</dbReference>
<dbReference type="EMBL" id="LN794158">
    <property type="protein sequence ID" value="CEN56251.1"/>
    <property type="molecule type" value="Genomic_DNA"/>
</dbReference>
<dbReference type="RefSeq" id="WP_045751390.1">
    <property type="nucleotide sequence ID" value="NZ_LN794158.1"/>
</dbReference>
<dbReference type="HOGENOM" id="CLU_009583_37_1_4"/>
<dbReference type="CDD" id="cd03801">
    <property type="entry name" value="GT4_PimA-like"/>
    <property type="match status" value="1"/>
</dbReference>
<dbReference type="InterPro" id="IPR050194">
    <property type="entry name" value="Glycosyltransferase_grp1"/>
</dbReference>
<keyword evidence="3" id="KW-1185">Reference proteome</keyword>
<evidence type="ECO:0000313" key="3">
    <source>
        <dbReference type="Proteomes" id="UP000056322"/>
    </source>
</evidence>
<dbReference type="SUPFAM" id="SSF53756">
    <property type="entry name" value="UDP-Glycosyltransferase/glycogen phosphorylase"/>
    <property type="match status" value="1"/>
</dbReference>
<sequence length="385" mass="42845">MKIALSVAAKFHTFDLARELYARGVLASIFTGYPRFKLKNEVLPNALIKTFPWVQTPYMAFPFMQHLPRSFIREWENLSAITFGDYVARNLPECDLYVGLSGSALPAGKKAHQRGAKFICDRGSSHIRAQDELLREEHAQWNMPFVGIDPRTIAREELEYEEADGITVPSTFVYRTFVEQGIPANKLRLLPYGVNLFRFQPIEKPDPQRFDMLFVGGMSLRKGIQYLVQAYQKVNHPAKSLTFVGAPSASLIEALSARGLWPEDAIVLGHIPQAELKQIMSLSHVLVLPSLEEGLAMVMAQAMACGCPVVASNHTGAEDLMTDGVEGFIVPVRDVGALTEKLQRLADAPALRDEMGSKALQKVQKIGGWRAYGDHAMEIYKEVIG</sequence>
<dbReference type="Pfam" id="PF00534">
    <property type="entry name" value="Glycos_transf_1"/>
    <property type="match status" value="1"/>
</dbReference>
<accession>A0A0B7IVD2</accession>
<protein>
    <submittedName>
        <fullName evidence="2">Glycosyl transferase group 1</fullName>
    </submittedName>
</protein>
<feature type="domain" description="Glycosyl transferase family 1" evidence="1">
    <location>
        <begin position="204"/>
        <end position="359"/>
    </location>
</feature>
<name>A0A0B7IVD2_9PROT</name>
<dbReference type="InterPro" id="IPR001296">
    <property type="entry name" value="Glyco_trans_1"/>
</dbReference>
<dbReference type="Gene3D" id="3.40.50.2000">
    <property type="entry name" value="Glycogen Phosphorylase B"/>
    <property type="match status" value="2"/>
</dbReference>
<dbReference type="OrthoDB" id="9775208at2"/>